<proteinExistence type="predicted"/>
<comment type="caution">
    <text evidence="2">The sequence shown here is derived from an EMBL/GenBank/DDBJ whole genome shotgun (WGS) entry which is preliminary data.</text>
</comment>
<evidence type="ECO:0000313" key="3">
    <source>
        <dbReference type="Proteomes" id="UP001293254"/>
    </source>
</evidence>
<feature type="region of interest" description="Disordered" evidence="1">
    <location>
        <begin position="1"/>
        <end position="72"/>
    </location>
</feature>
<feature type="compositionally biased region" description="Basic and acidic residues" evidence="1">
    <location>
        <begin position="50"/>
        <end position="59"/>
    </location>
</feature>
<accession>A0AAE2CCI7</accession>
<reference evidence="2" key="2">
    <citation type="journal article" date="2024" name="Plant">
        <title>Genomic evolution and insights into agronomic trait innovations of Sesamum species.</title>
        <authorList>
            <person name="Miao H."/>
            <person name="Wang L."/>
            <person name="Qu L."/>
            <person name="Liu H."/>
            <person name="Sun Y."/>
            <person name="Le M."/>
            <person name="Wang Q."/>
            <person name="Wei S."/>
            <person name="Zheng Y."/>
            <person name="Lin W."/>
            <person name="Duan Y."/>
            <person name="Cao H."/>
            <person name="Xiong S."/>
            <person name="Wang X."/>
            <person name="Wei L."/>
            <person name="Li C."/>
            <person name="Ma Q."/>
            <person name="Ju M."/>
            <person name="Zhao R."/>
            <person name="Li G."/>
            <person name="Mu C."/>
            <person name="Tian Q."/>
            <person name="Mei H."/>
            <person name="Zhang T."/>
            <person name="Gao T."/>
            <person name="Zhang H."/>
        </authorList>
    </citation>
    <scope>NUCLEOTIDE SEQUENCE</scope>
    <source>
        <strain evidence="2">3651</strain>
    </source>
</reference>
<feature type="compositionally biased region" description="Polar residues" evidence="1">
    <location>
        <begin position="1"/>
        <end position="18"/>
    </location>
</feature>
<evidence type="ECO:0000256" key="1">
    <source>
        <dbReference type="SAM" id="MobiDB-lite"/>
    </source>
</evidence>
<sequence length="101" mass="11124">MSLSPGTSFSIADSTSPVMQKDSESLQQTFGASNEEIANEAVMNSIGTEKNVEPDKENESLSPKSKRKKKSAVWEDFTEVKDADGVMKISCVHCKRMYSKT</sequence>
<dbReference type="Proteomes" id="UP001293254">
    <property type="component" value="Unassembled WGS sequence"/>
</dbReference>
<organism evidence="2 3">
    <name type="scientific">Sesamum alatum</name>
    <dbReference type="NCBI Taxonomy" id="300844"/>
    <lineage>
        <taxon>Eukaryota</taxon>
        <taxon>Viridiplantae</taxon>
        <taxon>Streptophyta</taxon>
        <taxon>Embryophyta</taxon>
        <taxon>Tracheophyta</taxon>
        <taxon>Spermatophyta</taxon>
        <taxon>Magnoliopsida</taxon>
        <taxon>eudicotyledons</taxon>
        <taxon>Gunneridae</taxon>
        <taxon>Pentapetalae</taxon>
        <taxon>asterids</taxon>
        <taxon>lamiids</taxon>
        <taxon>Lamiales</taxon>
        <taxon>Pedaliaceae</taxon>
        <taxon>Sesamum</taxon>
    </lineage>
</organism>
<reference evidence="2" key="1">
    <citation type="submission" date="2020-06" db="EMBL/GenBank/DDBJ databases">
        <authorList>
            <person name="Li T."/>
            <person name="Hu X."/>
            <person name="Zhang T."/>
            <person name="Song X."/>
            <person name="Zhang H."/>
            <person name="Dai N."/>
            <person name="Sheng W."/>
            <person name="Hou X."/>
            <person name="Wei L."/>
        </authorList>
    </citation>
    <scope>NUCLEOTIDE SEQUENCE</scope>
    <source>
        <strain evidence="2">3651</strain>
        <tissue evidence="2">Leaf</tissue>
    </source>
</reference>
<dbReference type="EMBL" id="JACGWO010000010">
    <property type="protein sequence ID" value="KAK4417139.1"/>
    <property type="molecule type" value="Genomic_DNA"/>
</dbReference>
<dbReference type="AlphaFoldDB" id="A0AAE2CCI7"/>
<keyword evidence="3" id="KW-1185">Reference proteome</keyword>
<gene>
    <name evidence="2" type="ORF">Salat_2539400</name>
</gene>
<name>A0AAE2CCI7_9LAMI</name>
<evidence type="ECO:0000313" key="2">
    <source>
        <dbReference type="EMBL" id="KAK4417139.1"/>
    </source>
</evidence>
<protein>
    <recommendedName>
        <fullName evidence="4">BED-type domain-containing protein</fullName>
    </recommendedName>
</protein>
<evidence type="ECO:0008006" key="4">
    <source>
        <dbReference type="Google" id="ProtNLM"/>
    </source>
</evidence>